<dbReference type="EMBL" id="ABEU02000005">
    <property type="protein sequence ID" value="PNR53931.1"/>
    <property type="molecule type" value="Genomic_DNA"/>
</dbReference>
<protein>
    <submittedName>
        <fullName evidence="3 4">Uncharacterized protein</fullName>
    </submittedName>
</protein>
<accession>A0A2K1KJH7</accession>
<gene>
    <name evidence="4" type="primary">LOC112282125</name>
    <name evidence="3" type="ORF">PHYPA_007606</name>
</gene>
<evidence type="ECO:0000256" key="2">
    <source>
        <dbReference type="SAM" id="Phobius"/>
    </source>
</evidence>
<dbReference type="EnsemblPlants" id="Pp3c5_13100V3.1">
    <property type="protein sequence ID" value="PAC:32955266.CDS.1"/>
    <property type="gene ID" value="Pp3c5_13100"/>
</dbReference>
<feature type="region of interest" description="Disordered" evidence="1">
    <location>
        <begin position="472"/>
        <end position="491"/>
    </location>
</feature>
<name>A0A2K1KJH7_PHYPA</name>
<feature type="compositionally biased region" description="Basic and acidic residues" evidence="1">
    <location>
        <begin position="1623"/>
        <end position="1635"/>
    </location>
</feature>
<reference evidence="3 5" key="1">
    <citation type="journal article" date="2008" name="Science">
        <title>The Physcomitrella genome reveals evolutionary insights into the conquest of land by plants.</title>
        <authorList>
            <person name="Rensing S."/>
            <person name="Lang D."/>
            <person name="Zimmer A."/>
            <person name="Terry A."/>
            <person name="Salamov A."/>
            <person name="Shapiro H."/>
            <person name="Nishiyama T."/>
            <person name="Perroud P.-F."/>
            <person name="Lindquist E."/>
            <person name="Kamisugi Y."/>
            <person name="Tanahashi T."/>
            <person name="Sakakibara K."/>
            <person name="Fujita T."/>
            <person name="Oishi K."/>
            <person name="Shin-I T."/>
            <person name="Kuroki Y."/>
            <person name="Toyoda A."/>
            <person name="Suzuki Y."/>
            <person name="Hashimoto A."/>
            <person name="Yamaguchi K."/>
            <person name="Sugano A."/>
            <person name="Kohara Y."/>
            <person name="Fujiyama A."/>
            <person name="Anterola A."/>
            <person name="Aoki S."/>
            <person name="Ashton N."/>
            <person name="Barbazuk W.B."/>
            <person name="Barker E."/>
            <person name="Bennetzen J."/>
            <person name="Bezanilla M."/>
            <person name="Blankenship R."/>
            <person name="Cho S.H."/>
            <person name="Dutcher S."/>
            <person name="Estelle M."/>
            <person name="Fawcett J.A."/>
            <person name="Gundlach H."/>
            <person name="Hanada K."/>
            <person name="Heyl A."/>
            <person name="Hicks K.A."/>
            <person name="Hugh J."/>
            <person name="Lohr M."/>
            <person name="Mayer K."/>
            <person name="Melkozernov A."/>
            <person name="Murata T."/>
            <person name="Nelson D."/>
            <person name="Pils B."/>
            <person name="Prigge M."/>
            <person name="Reiss B."/>
            <person name="Renner T."/>
            <person name="Rombauts S."/>
            <person name="Rushton P."/>
            <person name="Sanderfoot A."/>
            <person name="Schween G."/>
            <person name="Shiu S.-H."/>
            <person name="Stueber K."/>
            <person name="Theodoulou F.L."/>
            <person name="Tu H."/>
            <person name="Van de Peer Y."/>
            <person name="Verrier P.J."/>
            <person name="Waters E."/>
            <person name="Wood A."/>
            <person name="Yang L."/>
            <person name="Cove D."/>
            <person name="Cuming A."/>
            <person name="Hasebe M."/>
            <person name="Lucas S."/>
            <person name="Mishler D.B."/>
            <person name="Reski R."/>
            <person name="Grigoriev I."/>
            <person name="Quatrano R.S."/>
            <person name="Boore J.L."/>
        </authorList>
    </citation>
    <scope>NUCLEOTIDE SEQUENCE [LARGE SCALE GENOMIC DNA]</scope>
    <source>
        <strain evidence="4 5">cv. Gransden 2004</strain>
    </source>
</reference>
<keyword evidence="2" id="KW-0472">Membrane</keyword>
<evidence type="ECO:0000256" key="1">
    <source>
        <dbReference type="SAM" id="MobiDB-lite"/>
    </source>
</evidence>
<feature type="region of interest" description="Disordered" evidence="1">
    <location>
        <begin position="1489"/>
        <end position="1515"/>
    </location>
</feature>
<feature type="region of interest" description="Disordered" evidence="1">
    <location>
        <begin position="1071"/>
        <end position="1100"/>
    </location>
</feature>
<feature type="compositionally biased region" description="Polar residues" evidence="1">
    <location>
        <begin position="968"/>
        <end position="983"/>
    </location>
</feature>
<feature type="transmembrane region" description="Helical" evidence="2">
    <location>
        <begin position="64"/>
        <end position="83"/>
    </location>
</feature>
<evidence type="ECO:0000313" key="5">
    <source>
        <dbReference type="Proteomes" id="UP000006727"/>
    </source>
</evidence>
<feature type="compositionally biased region" description="Basic residues" evidence="1">
    <location>
        <begin position="1611"/>
        <end position="1622"/>
    </location>
</feature>
<feature type="region of interest" description="Disordered" evidence="1">
    <location>
        <begin position="957"/>
        <end position="1004"/>
    </location>
</feature>
<dbReference type="KEGG" id="ppp:112282125"/>
<dbReference type="Proteomes" id="UP000006727">
    <property type="component" value="Chromosome 5"/>
</dbReference>
<keyword evidence="2" id="KW-1133">Transmembrane helix</keyword>
<proteinExistence type="predicted"/>
<evidence type="ECO:0000313" key="3">
    <source>
        <dbReference type="EMBL" id="PNR53931.1"/>
    </source>
</evidence>
<organism evidence="3">
    <name type="scientific">Physcomitrium patens</name>
    <name type="common">Spreading-leaved earth moss</name>
    <name type="synonym">Physcomitrella patens</name>
    <dbReference type="NCBI Taxonomy" id="3218"/>
    <lineage>
        <taxon>Eukaryota</taxon>
        <taxon>Viridiplantae</taxon>
        <taxon>Streptophyta</taxon>
        <taxon>Embryophyta</taxon>
        <taxon>Bryophyta</taxon>
        <taxon>Bryophytina</taxon>
        <taxon>Bryopsida</taxon>
        <taxon>Funariidae</taxon>
        <taxon>Funariales</taxon>
        <taxon>Funariaceae</taxon>
        <taxon>Physcomitrium</taxon>
    </lineage>
</organism>
<dbReference type="RefSeq" id="XP_024375140.1">
    <property type="nucleotide sequence ID" value="XM_024519372.2"/>
</dbReference>
<reference evidence="4" key="3">
    <citation type="submission" date="2020-12" db="UniProtKB">
        <authorList>
            <consortium name="EnsemblPlants"/>
        </authorList>
    </citation>
    <scope>IDENTIFICATION</scope>
</reference>
<dbReference type="EnsemblPlants" id="Pp3c5_13100V3.2">
    <property type="protein sequence ID" value="PAC:32955267.CDS.1"/>
    <property type="gene ID" value="Pp3c5_13100"/>
</dbReference>
<dbReference type="Gramene" id="Pp3c5_13100V3.2">
    <property type="protein sequence ID" value="PAC:32955267.CDS.1"/>
    <property type="gene ID" value="Pp3c5_13100"/>
</dbReference>
<keyword evidence="5" id="KW-1185">Reference proteome</keyword>
<feature type="region of interest" description="Disordered" evidence="1">
    <location>
        <begin position="1606"/>
        <end position="1651"/>
    </location>
</feature>
<sequence length="1762" mass="191955">MADMARSSIDSMWKYSYEGSKHICTLAKKVITFMFQSWTRGFLCLLLLGSLPFLAPVILVTMMVGGAFVVPLLCAVTAYYVLFRRFPLPIIMKRFSSPKPHLRMEDLDTYAEEYRNRGASIGTPYLDYEGTCEETLDSDSEVEIVEEDPASEADAAIAKPDMTKEAEARPAEPEVFVDGATPTVQEKEVLPLVVSETLWENEQIQGVAEEIESKVDPRLESAEPFMKQQTLAVRSEPVEPASSVGDVIPNAGTVAVQEVASNENVTPLEEVNPEKTEMLEVPELDEKVIEVFVEETTSSEIDASIAELDVIKEVVTKPEEASIVLEKDVEFPLIMSAPALIEKEDPEVVKELEAVAVLTMESEDQLMDEQPFSVKSAPKELVSSVEDVPAISLIARMQEFVTPVEESDIEKVEVPEALMMQVKEVEASVQEARSLETDSLIAKSEVTTEEEDRHTEVPVVVEKEVLPLTVPDSESEVKEAPAVGRETPAEGDPGMESAIQSMIPHQSLLVESEPVELASSAEDVPAITEIAPVHDVVPAEVAIEESDKSQMIEASVMEKEPEAPVQDAGTPENDALIAEPDVTKEFESKFEPSSDVLISIVGKADTPVVQKEAVGASSLEFEVSSFEQQSSPVDDEYVELLSPVLSVPAIAETAAVKDDIPSEAGSSVEEFDLKGVDIGGPLVTEVKDVKGAPMEEPLPEQVEKPEAPVMEEEVKSVAETGAMEMELIKEAEAGLAAPEFFVKRKVPAVQDNTEFPSDLPEPLLEEKEALVVAAENDTETDTYMKQKTSLVDSEPVVLSSPFAGVPTIAEAAVDEEVSPIEVVDLFGDSNVGKVEVPDVLMVEEEVEAPAEEAGSSKTYSLIESDLSKEGRAGPAAPEVFGEEEVPVVQEKVDDLPSAVVAPASEGKGYLGVMGETEAVDISTLDFDRPRFELVEDFPAIVDNTPEQKVALGSELLEESSYDDRTTSEDSTASSEPIGLSSTEATEERKDEGHPAKYLKAQGKEKDLEEINVDLGKLDEVQSGVDHPVLVAGQQNLEPDEPREWTTEFQSSSENLVDSGGLEHSVENKVAAKTKGHLVDQTTVPSKEQEHFTVNKTANEEPCQALAPTQSSLSDEKFGNLEHGLPSKQAVQQVNEINVIEEDFDVHESASEVFARSENEQEEKEAESHVSALEVVEILNPVAEEVLIVVPKVMKDSPKIMKKEVQFFEENEVELPSPTSVEEVDSQVVHEKAGALSLESCVPTLKQQFFSKDSDTVMLASSVADVSIMVDAAVVQSASTEKAQEQDIPITEAVASTLELPLIGSKLTMGVDADHHAASVVVAAEEAPLIQEKGAPIAAEGIEVAPALKAKATDAGEKTKLVEEPVHVGGNEADKVEESETLPVEGHETKPQVAASKCEEVLNEDCEAPESEVLTYDCVTAPEAEDVSVVLEKAGFPLVELELRSEEKEMTISEENPAPGELEHRGLLGAEKSQIVQEVQEKDAHVERTQPIDEGVEGAEKKNEAVEGPEQDFPTLRSLNVAHDEESSRDEKFQESVDFLSAARAQRRLSFENEEIEFGAPLSPHRRRGFEATDILFRSRLGRGHPTHRHSAPDCLGTYTWVQELPPSSHQEKHRIHKKMKYKRWSESSEGGDGKKSSAKPGRSYSTSVADSGEPCMGEFEGLLKSWKERDKTTLHTSVASSARFSPIAASSADIVRQIREEIITIQRIIGQEIPPQCSLWKEVEILTQIVGMELPYMGDVPDLTKARQGLDLLKVVVGITCT</sequence>
<dbReference type="PaxDb" id="3218-PP1S350_46V6.1"/>
<dbReference type="Gramene" id="Pp3c5_13100V3.1">
    <property type="protein sequence ID" value="PAC:32955266.CDS.1"/>
    <property type="gene ID" value="Pp3c5_13100"/>
</dbReference>
<feature type="compositionally biased region" description="Basic and acidic residues" evidence="1">
    <location>
        <begin position="985"/>
        <end position="994"/>
    </location>
</feature>
<dbReference type="GeneID" id="112282125"/>
<keyword evidence="2" id="KW-0812">Transmembrane</keyword>
<reference evidence="3 5" key="2">
    <citation type="journal article" date="2018" name="Plant J.">
        <title>The Physcomitrella patens chromosome-scale assembly reveals moss genome structure and evolution.</title>
        <authorList>
            <person name="Lang D."/>
            <person name="Ullrich K.K."/>
            <person name="Murat F."/>
            <person name="Fuchs J."/>
            <person name="Jenkins J."/>
            <person name="Haas F.B."/>
            <person name="Piednoel M."/>
            <person name="Gundlach H."/>
            <person name="Van Bel M."/>
            <person name="Meyberg R."/>
            <person name="Vives C."/>
            <person name="Morata J."/>
            <person name="Symeonidi A."/>
            <person name="Hiss M."/>
            <person name="Muchero W."/>
            <person name="Kamisugi Y."/>
            <person name="Saleh O."/>
            <person name="Blanc G."/>
            <person name="Decker E.L."/>
            <person name="van Gessel N."/>
            <person name="Grimwood J."/>
            <person name="Hayes R.D."/>
            <person name="Graham S.W."/>
            <person name="Gunter L.E."/>
            <person name="McDaniel S.F."/>
            <person name="Hoernstein S.N.W."/>
            <person name="Larsson A."/>
            <person name="Li F.W."/>
            <person name="Perroud P.F."/>
            <person name="Phillips J."/>
            <person name="Ranjan P."/>
            <person name="Rokshar D.S."/>
            <person name="Rothfels C.J."/>
            <person name="Schneider L."/>
            <person name="Shu S."/>
            <person name="Stevenson D.W."/>
            <person name="Thummler F."/>
            <person name="Tillich M."/>
            <person name="Villarreal Aguilar J.C."/>
            <person name="Widiez T."/>
            <person name="Wong G.K."/>
            <person name="Wymore A."/>
            <person name="Zhang Y."/>
            <person name="Zimmer A.D."/>
            <person name="Quatrano R.S."/>
            <person name="Mayer K.F.X."/>
            <person name="Goodstein D."/>
            <person name="Casacuberta J.M."/>
            <person name="Vandepoele K."/>
            <person name="Reski R."/>
            <person name="Cuming A.C."/>
            <person name="Tuskan G.A."/>
            <person name="Maumus F."/>
            <person name="Salse J."/>
            <person name="Schmutz J."/>
            <person name="Rensing S.A."/>
        </authorList>
    </citation>
    <scope>NUCLEOTIDE SEQUENCE [LARGE SCALE GENOMIC DNA]</scope>
    <source>
        <strain evidence="4 5">cv. Gransden 2004</strain>
    </source>
</reference>
<evidence type="ECO:0000313" key="4">
    <source>
        <dbReference type="EnsemblPlants" id="PAC:32955266.CDS.1"/>
    </source>
</evidence>
<feature type="transmembrane region" description="Helical" evidence="2">
    <location>
        <begin position="38"/>
        <end position="58"/>
    </location>
</feature>